<organism evidence="1">
    <name type="scientific">viral metagenome</name>
    <dbReference type="NCBI Taxonomy" id="1070528"/>
    <lineage>
        <taxon>unclassified sequences</taxon>
        <taxon>metagenomes</taxon>
        <taxon>organismal metagenomes</taxon>
    </lineage>
</organism>
<name>A0A6C0F1M9_9ZZZZ</name>
<proteinExistence type="predicted"/>
<accession>A0A6C0F1M9</accession>
<sequence length="199" mass="22754">MESDSNNNVHLKAWVSAFNNAIVGAYKRIGHCRIADIKNKIENMEQTYIIKSDADTDAYNAQIDIFTDQMERITACINADMSDHINEDGICALFHGNEAVSKNGGLVALLSCANYPQHLYYDYYDDYDDGSSNNLKINVNKQGFDVVYDHLLNNELFSTIETQCIKNELQMMRASVIMEMCKNDSHQIKRRFLRVDSPY</sequence>
<evidence type="ECO:0000313" key="1">
    <source>
        <dbReference type="EMBL" id="QHT34563.1"/>
    </source>
</evidence>
<reference evidence="1" key="1">
    <citation type="journal article" date="2020" name="Nature">
        <title>Giant virus diversity and host interactions through global metagenomics.</title>
        <authorList>
            <person name="Schulz F."/>
            <person name="Roux S."/>
            <person name="Paez-Espino D."/>
            <person name="Jungbluth S."/>
            <person name="Walsh D.A."/>
            <person name="Denef V.J."/>
            <person name="McMahon K.D."/>
            <person name="Konstantinidis K.T."/>
            <person name="Eloe-Fadrosh E.A."/>
            <person name="Kyrpides N.C."/>
            <person name="Woyke T."/>
        </authorList>
    </citation>
    <scope>NUCLEOTIDE SEQUENCE</scope>
    <source>
        <strain evidence="1">GVMAG-M-3300009163-63</strain>
    </source>
</reference>
<dbReference type="EMBL" id="MN739002">
    <property type="protein sequence ID" value="QHT34563.1"/>
    <property type="molecule type" value="Genomic_DNA"/>
</dbReference>
<protein>
    <submittedName>
        <fullName evidence="1">Uncharacterized protein</fullName>
    </submittedName>
</protein>
<dbReference type="AlphaFoldDB" id="A0A6C0F1M9"/>